<reference evidence="1 2" key="1">
    <citation type="submission" date="2019-09" db="EMBL/GenBank/DDBJ databases">
        <authorList>
            <person name="Cao W.R."/>
        </authorList>
    </citation>
    <scope>NUCLEOTIDE SEQUENCE [LARGE SCALE GENOMIC DNA]</scope>
    <source>
        <strain evidence="2">a4</strain>
    </source>
</reference>
<proteinExistence type="predicted"/>
<dbReference type="AlphaFoldDB" id="A0A7J5ACF5"/>
<keyword evidence="2" id="KW-1185">Reference proteome</keyword>
<evidence type="ECO:0000313" key="2">
    <source>
        <dbReference type="Proteomes" id="UP000467305"/>
    </source>
</evidence>
<dbReference type="Pfam" id="PF11751">
    <property type="entry name" value="PorP_SprF"/>
    <property type="match status" value="1"/>
</dbReference>
<dbReference type="InterPro" id="IPR019861">
    <property type="entry name" value="PorP/SprF_Bacteroidetes"/>
</dbReference>
<protein>
    <submittedName>
        <fullName evidence="1">Type IX secretion system membrane protein PorP/SprF</fullName>
    </submittedName>
</protein>
<accession>A0A7J5ACF5</accession>
<sequence>MKFRIVLSILIVMITIEGYSQYEPFYSQYNNNFNLINPAYSGMHDFFTLTANVRSQWVNEPGSPKTGSLTLHGGLGNNLGIGFSAVYDKVYVLNESHLYGDISYAIRLNDESTLSFGLKTGGSFINVDLQSLGITNDALFSSNINEFKFNMGAGVFFYTDKFYASFSTLNLLGNRYYNREGSTVNSANESPIFYASSGYKFQAGDQIELKPSFLIRYANGEPMSTDLSLGALYNKQIELGISYRLNNSIAGLLQMRINDNTKIGYTYESYLTNTSQYLSGAHEISLTFDLGKGRYGYRYRNNRNKQEPPFYWGERL</sequence>
<dbReference type="NCBIfam" id="TIGR03519">
    <property type="entry name" value="T9SS_PorP_fam"/>
    <property type="match status" value="1"/>
</dbReference>
<name>A0A7J5ACF5_9FLAO</name>
<comment type="caution">
    <text evidence="1">The sequence shown here is derived from an EMBL/GenBank/DDBJ whole genome shotgun (WGS) entry which is preliminary data.</text>
</comment>
<gene>
    <name evidence="1" type="ORF">F7018_12355</name>
</gene>
<evidence type="ECO:0000313" key="1">
    <source>
        <dbReference type="EMBL" id="KAB1155262.1"/>
    </source>
</evidence>
<dbReference type="EMBL" id="WAAU01000024">
    <property type="protein sequence ID" value="KAB1155262.1"/>
    <property type="molecule type" value="Genomic_DNA"/>
</dbReference>
<dbReference type="Proteomes" id="UP000467305">
    <property type="component" value="Unassembled WGS sequence"/>
</dbReference>
<dbReference type="RefSeq" id="WP_150900371.1">
    <property type="nucleotide sequence ID" value="NZ_WAAU01000024.1"/>
</dbReference>
<organism evidence="1 2">
    <name type="scientific">Tenacibaculum aiptasiae</name>
    <dbReference type="NCBI Taxonomy" id="426481"/>
    <lineage>
        <taxon>Bacteria</taxon>
        <taxon>Pseudomonadati</taxon>
        <taxon>Bacteroidota</taxon>
        <taxon>Flavobacteriia</taxon>
        <taxon>Flavobacteriales</taxon>
        <taxon>Flavobacteriaceae</taxon>
        <taxon>Tenacibaculum</taxon>
    </lineage>
</organism>
<dbReference type="OrthoDB" id="1114455at2"/>